<comment type="caution">
    <text evidence="6">The sequence shown here is derived from an EMBL/GenBank/DDBJ whole genome shotgun (WGS) entry which is preliminary data.</text>
</comment>
<feature type="domain" description="HTH tetR-type" evidence="5">
    <location>
        <begin position="15"/>
        <end position="75"/>
    </location>
</feature>
<name>A0A0V8RYN9_9ACTO</name>
<evidence type="ECO:0000313" key="7">
    <source>
        <dbReference type="Proteomes" id="UP000054686"/>
    </source>
</evidence>
<dbReference type="PRINTS" id="PR00455">
    <property type="entry name" value="HTHTETR"/>
</dbReference>
<dbReference type="Pfam" id="PF00440">
    <property type="entry name" value="TetR_N"/>
    <property type="match status" value="1"/>
</dbReference>
<keyword evidence="1" id="KW-0805">Transcription regulation</keyword>
<dbReference type="PROSITE" id="PS50977">
    <property type="entry name" value="HTH_TETR_2"/>
    <property type="match status" value="1"/>
</dbReference>
<reference evidence="6 7" key="1">
    <citation type="submission" date="2015-10" db="EMBL/GenBank/DDBJ databases">
        <title>Draft Genome of Actinomyces odontolyticus subsp. actinosynbacter strain XH001.</title>
        <authorList>
            <person name="Mclean J.S."/>
            <person name="He X."/>
        </authorList>
    </citation>
    <scope>NUCLEOTIDE SEQUENCE [LARGE SCALE GENOMIC DNA]</scope>
    <source>
        <strain evidence="6 7">XH001</strain>
    </source>
</reference>
<dbReference type="SUPFAM" id="SSF48498">
    <property type="entry name" value="Tetracyclin repressor-like, C-terminal domain"/>
    <property type="match status" value="1"/>
</dbReference>
<evidence type="ECO:0000313" key="6">
    <source>
        <dbReference type="EMBL" id="KSW13058.1"/>
    </source>
</evidence>
<evidence type="ECO:0000259" key="5">
    <source>
        <dbReference type="PROSITE" id="PS50977"/>
    </source>
</evidence>
<feature type="DNA-binding region" description="H-T-H motif" evidence="4">
    <location>
        <begin position="38"/>
        <end position="57"/>
    </location>
</feature>
<keyword evidence="2 4" id="KW-0238">DNA-binding</keyword>
<dbReference type="GO" id="GO:0000976">
    <property type="term" value="F:transcription cis-regulatory region binding"/>
    <property type="evidence" value="ECO:0007669"/>
    <property type="project" value="TreeGrafter"/>
</dbReference>
<proteinExistence type="predicted"/>
<dbReference type="GO" id="GO:0003700">
    <property type="term" value="F:DNA-binding transcription factor activity"/>
    <property type="evidence" value="ECO:0007669"/>
    <property type="project" value="TreeGrafter"/>
</dbReference>
<evidence type="ECO:0000256" key="3">
    <source>
        <dbReference type="ARBA" id="ARBA00023163"/>
    </source>
</evidence>
<dbReference type="OrthoDB" id="7505659at2"/>
<organism evidence="6 7">
    <name type="scientific">Schaalia odontolytica</name>
    <dbReference type="NCBI Taxonomy" id="1660"/>
    <lineage>
        <taxon>Bacteria</taxon>
        <taxon>Bacillati</taxon>
        <taxon>Actinomycetota</taxon>
        <taxon>Actinomycetes</taxon>
        <taxon>Actinomycetales</taxon>
        <taxon>Actinomycetaceae</taxon>
        <taxon>Schaalia</taxon>
    </lineage>
</organism>
<dbReference type="EMBL" id="LLVT01000001">
    <property type="protein sequence ID" value="KSW13058.1"/>
    <property type="molecule type" value="Genomic_DNA"/>
</dbReference>
<dbReference type="RefSeq" id="WP_060565841.1">
    <property type="nucleotide sequence ID" value="NZ_CP040006.1"/>
</dbReference>
<dbReference type="PANTHER" id="PTHR30055:SF234">
    <property type="entry name" value="HTH-TYPE TRANSCRIPTIONAL REGULATOR BETI"/>
    <property type="match status" value="1"/>
</dbReference>
<accession>A0A0V8RYN9</accession>
<protein>
    <submittedName>
        <fullName evidence="6">TetR family transcriptional regulator</fullName>
    </submittedName>
</protein>
<dbReference type="InterPro" id="IPR050109">
    <property type="entry name" value="HTH-type_TetR-like_transc_reg"/>
</dbReference>
<dbReference type="InterPro" id="IPR036271">
    <property type="entry name" value="Tet_transcr_reg_TetR-rel_C_sf"/>
</dbReference>
<dbReference type="AlphaFoldDB" id="A0A0V8RYN9"/>
<evidence type="ECO:0000256" key="1">
    <source>
        <dbReference type="ARBA" id="ARBA00023015"/>
    </source>
</evidence>
<keyword evidence="3" id="KW-0804">Transcription</keyword>
<evidence type="ECO:0000256" key="4">
    <source>
        <dbReference type="PROSITE-ProRule" id="PRU00335"/>
    </source>
</evidence>
<dbReference type="PANTHER" id="PTHR30055">
    <property type="entry name" value="HTH-TYPE TRANSCRIPTIONAL REGULATOR RUTR"/>
    <property type="match status" value="1"/>
</dbReference>
<gene>
    <name evidence="6" type="ORF">APY09_01460</name>
</gene>
<dbReference type="Gene3D" id="1.10.357.10">
    <property type="entry name" value="Tetracycline Repressor, domain 2"/>
    <property type="match status" value="1"/>
</dbReference>
<dbReference type="SUPFAM" id="SSF46689">
    <property type="entry name" value="Homeodomain-like"/>
    <property type="match status" value="1"/>
</dbReference>
<sequence length="262" mass="28612">MTTQRKARGAYSVGQATRESILSAAMVLIAERGYNGFSLRDLGRRVGISHPAVVYHFPSKEAILRSAIQRHEEMNALFDVSINEEAEGGFDEGGITAGSFVDWAVGEMRFAMKPGADAAIALDCVLWAESSSETHPAHAHYKYRTQQMEEALTAMIQTFVDEEGAEIGTTPRTLARILIRYWYGSVVSARYNDEPIDAREFVADFLAVCVQLLRLPAHYVLQLGASVPEEVAEVYARTLRKISEKTTAAAEAGAAPAPEATA</sequence>
<dbReference type="InterPro" id="IPR009057">
    <property type="entry name" value="Homeodomain-like_sf"/>
</dbReference>
<evidence type="ECO:0000256" key="2">
    <source>
        <dbReference type="ARBA" id="ARBA00023125"/>
    </source>
</evidence>
<dbReference type="InterPro" id="IPR001647">
    <property type="entry name" value="HTH_TetR"/>
</dbReference>
<dbReference type="Proteomes" id="UP000054686">
    <property type="component" value="Unassembled WGS sequence"/>
</dbReference>